<dbReference type="GO" id="GO:0005886">
    <property type="term" value="C:plasma membrane"/>
    <property type="evidence" value="ECO:0007669"/>
    <property type="project" value="UniProtKB-SubCell"/>
</dbReference>
<evidence type="ECO:0000313" key="13">
    <source>
        <dbReference type="Proteomes" id="UP000326554"/>
    </source>
</evidence>
<evidence type="ECO:0000313" key="12">
    <source>
        <dbReference type="EMBL" id="KAA9009956.1"/>
    </source>
</evidence>
<dbReference type="Proteomes" id="UP000326554">
    <property type="component" value="Unassembled WGS sequence"/>
</dbReference>
<dbReference type="AlphaFoldDB" id="A0A5J5GNJ2"/>
<accession>A0A5J5GNJ2</accession>
<evidence type="ECO:0000256" key="8">
    <source>
        <dbReference type="ARBA" id="ARBA00022989"/>
    </source>
</evidence>
<dbReference type="Pfam" id="PF03748">
    <property type="entry name" value="FliL"/>
    <property type="match status" value="1"/>
</dbReference>
<name>A0A5J5GNJ2_9RHOB</name>
<evidence type="ECO:0000256" key="6">
    <source>
        <dbReference type="ARBA" id="ARBA00022692"/>
    </source>
</evidence>
<dbReference type="GO" id="GO:0071973">
    <property type="term" value="P:bacterial-type flagellum-dependent cell motility"/>
    <property type="evidence" value="ECO:0007669"/>
    <property type="project" value="InterPro"/>
</dbReference>
<evidence type="ECO:0000256" key="7">
    <source>
        <dbReference type="ARBA" id="ARBA00022779"/>
    </source>
</evidence>
<evidence type="ECO:0000256" key="5">
    <source>
        <dbReference type="ARBA" id="ARBA00022500"/>
    </source>
</evidence>
<dbReference type="GO" id="GO:0009425">
    <property type="term" value="C:bacterial-type flagellum basal body"/>
    <property type="evidence" value="ECO:0007669"/>
    <property type="project" value="InterPro"/>
</dbReference>
<keyword evidence="8 10" id="KW-1133">Transmembrane helix</keyword>
<keyword evidence="7 10" id="KW-0283">Flagellar rotation</keyword>
<keyword evidence="5 10" id="KW-0145">Chemotaxis</keyword>
<keyword evidence="13" id="KW-1185">Reference proteome</keyword>
<evidence type="ECO:0000256" key="9">
    <source>
        <dbReference type="ARBA" id="ARBA00023136"/>
    </source>
</evidence>
<evidence type="ECO:0000256" key="10">
    <source>
        <dbReference type="RuleBase" id="RU364125"/>
    </source>
</evidence>
<keyword evidence="12" id="KW-0969">Cilium</keyword>
<protein>
    <recommendedName>
        <fullName evidence="10">Flagellar protein FliL</fullName>
    </recommendedName>
</protein>
<evidence type="ECO:0000256" key="2">
    <source>
        <dbReference type="ARBA" id="ARBA00004162"/>
    </source>
</evidence>
<dbReference type="EMBL" id="VYQE01000001">
    <property type="protein sequence ID" value="KAA9009956.1"/>
    <property type="molecule type" value="Genomic_DNA"/>
</dbReference>
<keyword evidence="12" id="KW-0966">Cell projection</keyword>
<comment type="function">
    <text evidence="1 10">Controls the rotational direction of flagella during chemotaxis.</text>
</comment>
<evidence type="ECO:0000256" key="1">
    <source>
        <dbReference type="ARBA" id="ARBA00002254"/>
    </source>
</evidence>
<feature type="region of interest" description="Disordered" evidence="11">
    <location>
        <begin position="56"/>
        <end position="76"/>
    </location>
</feature>
<gene>
    <name evidence="12" type="ORF">F3S47_01445</name>
</gene>
<comment type="caution">
    <text evidence="12">The sequence shown here is derived from an EMBL/GenBank/DDBJ whole genome shotgun (WGS) entry which is preliminary data.</text>
</comment>
<keyword evidence="10" id="KW-0997">Cell inner membrane</keyword>
<dbReference type="InterPro" id="IPR005503">
    <property type="entry name" value="FliL"/>
</dbReference>
<organism evidence="12 13">
    <name type="scientific">Histidinibacterium aquaticum</name>
    <dbReference type="NCBI Taxonomy" id="2613962"/>
    <lineage>
        <taxon>Bacteria</taxon>
        <taxon>Pseudomonadati</taxon>
        <taxon>Pseudomonadota</taxon>
        <taxon>Alphaproteobacteria</taxon>
        <taxon>Rhodobacterales</taxon>
        <taxon>Paracoccaceae</taxon>
        <taxon>Histidinibacterium</taxon>
    </lineage>
</organism>
<evidence type="ECO:0000256" key="3">
    <source>
        <dbReference type="ARBA" id="ARBA00008281"/>
    </source>
</evidence>
<dbReference type="GO" id="GO:0006935">
    <property type="term" value="P:chemotaxis"/>
    <property type="evidence" value="ECO:0007669"/>
    <property type="project" value="UniProtKB-KW"/>
</dbReference>
<keyword evidence="6 10" id="KW-0812">Transmembrane</keyword>
<keyword evidence="12" id="KW-0282">Flagellum</keyword>
<dbReference type="RefSeq" id="WP_150443441.1">
    <property type="nucleotide sequence ID" value="NZ_VYQE01000001.1"/>
</dbReference>
<reference evidence="12 13" key="1">
    <citation type="submission" date="2019-09" db="EMBL/GenBank/DDBJ databases">
        <authorList>
            <person name="Park J.-S."/>
            <person name="Choi H.-J."/>
        </authorList>
    </citation>
    <scope>NUCLEOTIDE SEQUENCE [LARGE SCALE GENOMIC DNA]</scope>
    <source>
        <strain evidence="12 13">176SS1-4</strain>
    </source>
</reference>
<proteinExistence type="inferred from homology"/>
<keyword evidence="4" id="KW-1003">Cell membrane</keyword>
<evidence type="ECO:0000256" key="11">
    <source>
        <dbReference type="SAM" id="MobiDB-lite"/>
    </source>
</evidence>
<comment type="subcellular location">
    <subcellularLocation>
        <location evidence="10">Cell inner membrane</location>
    </subcellularLocation>
    <subcellularLocation>
        <location evidence="2">Cell membrane</location>
        <topology evidence="2">Single-pass membrane protein</topology>
    </subcellularLocation>
</comment>
<sequence length="186" mass="19016">MAAGQAEMASGTTGRGRAGVVLLAGALSCAALAGGLVFGAGYDGVKAALPFGGSDETEAAGDHGSTGEGLSEAGEHGGVPGQALLQLEEMVVNVTSVGASGRLSSRFMKVNIAVVYDPEGEGGDKFEERHLFVRDAFQDYLRQLNESDLDGSIGLQRLKAELLRRARAVAGGDAPSDILIADLVIQ</sequence>
<keyword evidence="9 10" id="KW-0472">Membrane</keyword>
<evidence type="ECO:0000256" key="4">
    <source>
        <dbReference type="ARBA" id="ARBA00022475"/>
    </source>
</evidence>
<comment type="similarity">
    <text evidence="3 10">Belongs to the FliL family.</text>
</comment>
<feature type="transmembrane region" description="Helical" evidence="10">
    <location>
        <begin position="20"/>
        <end position="42"/>
    </location>
</feature>